<dbReference type="KEGG" id="rgi:RGI145_14060"/>
<dbReference type="PROSITE" id="PS51257">
    <property type="entry name" value="PROKAR_LIPOPROTEIN"/>
    <property type="match status" value="1"/>
</dbReference>
<feature type="compositionally biased region" description="Basic and acidic residues" evidence="1">
    <location>
        <begin position="80"/>
        <end position="89"/>
    </location>
</feature>
<accession>A0A1L7AH68</accession>
<feature type="signal peptide" evidence="2">
    <location>
        <begin position="1"/>
        <end position="22"/>
    </location>
</feature>
<proteinExistence type="predicted"/>
<evidence type="ECO:0000313" key="3">
    <source>
        <dbReference type="EMBL" id="APT58071.1"/>
    </source>
</evidence>
<dbReference type="AlphaFoldDB" id="A0A1L7AH68"/>
<feature type="compositionally biased region" description="Low complexity" evidence="1">
    <location>
        <begin position="135"/>
        <end position="146"/>
    </location>
</feature>
<evidence type="ECO:0000313" key="4">
    <source>
        <dbReference type="Proteomes" id="UP000185494"/>
    </source>
</evidence>
<feature type="compositionally biased region" description="Polar residues" evidence="1">
    <location>
        <begin position="211"/>
        <end position="230"/>
    </location>
</feature>
<feature type="region of interest" description="Disordered" evidence="1">
    <location>
        <begin position="42"/>
        <end position="236"/>
    </location>
</feature>
<feature type="chain" id="PRO_5012860388" evidence="2">
    <location>
        <begin position="23"/>
        <end position="236"/>
    </location>
</feature>
<feature type="compositionally biased region" description="Pro residues" evidence="1">
    <location>
        <begin position="117"/>
        <end position="134"/>
    </location>
</feature>
<protein>
    <submittedName>
        <fullName evidence="3">Uncharacterized protein</fullName>
    </submittedName>
</protein>
<dbReference type="Proteomes" id="UP000185494">
    <property type="component" value="Chromosome 1"/>
</dbReference>
<sequence>MRHSMIARPGSCLLLALALALAGCSDGLVAPFGRRPALVAPESATAERIRGQDPTLAPLTPEAGNVWPDAEPERATLMNPDRDTFREDVTSPALERAARERGRAPQPRLPDLSEPGPGLPPSAAPNPRNPPPGTTLPSRRPSTTPPDNLSTPPLPYQPGRLSVPAQPGDPATPPAPRQDGRTIFTPDGVPNTTTGGTSAVQGITRPGGASGTATPLGNSTVITVPGQSPQIVPDRQ</sequence>
<gene>
    <name evidence="3" type="ORF">RGI145_14060</name>
</gene>
<keyword evidence="2" id="KW-0732">Signal</keyword>
<organism evidence="3 4">
    <name type="scientific">Roseomonas gilardii</name>
    <dbReference type="NCBI Taxonomy" id="257708"/>
    <lineage>
        <taxon>Bacteria</taxon>
        <taxon>Pseudomonadati</taxon>
        <taxon>Pseudomonadota</taxon>
        <taxon>Alphaproteobacteria</taxon>
        <taxon>Acetobacterales</taxon>
        <taxon>Roseomonadaceae</taxon>
        <taxon>Roseomonas</taxon>
    </lineage>
</organism>
<dbReference type="STRING" id="257708.RGI145_14060"/>
<reference evidence="3 4" key="1">
    <citation type="submission" date="2016-05" db="EMBL/GenBank/DDBJ databases">
        <title>Complete Genome and Methylome Analysis of Psychrotrophic Bacterial Isolates from Antarctic Lake Untersee.</title>
        <authorList>
            <person name="Fomenkov A."/>
            <person name="Akimov V.N."/>
            <person name="Vasilyeva L.V."/>
            <person name="Andersen D."/>
            <person name="Vincze T."/>
            <person name="Roberts R.J."/>
        </authorList>
    </citation>
    <scope>NUCLEOTIDE SEQUENCE [LARGE SCALE GENOMIC DNA]</scope>
    <source>
        <strain evidence="3 4">U14-5</strain>
    </source>
</reference>
<evidence type="ECO:0000256" key="2">
    <source>
        <dbReference type="SAM" id="SignalP"/>
    </source>
</evidence>
<evidence type="ECO:0000256" key="1">
    <source>
        <dbReference type="SAM" id="MobiDB-lite"/>
    </source>
</evidence>
<name>A0A1L7AH68_9PROT</name>
<feature type="compositionally biased region" description="Polar residues" evidence="1">
    <location>
        <begin position="190"/>
        <end position="201"/>
    </location>
</feature>
<dbReference type="EMBL" id="CP015583">
    <property type="protein sequence ID" value="APT58071.1"/>
    <property type="molecule type" value="Genomic_DNA"/>
</dbReference>